<organism evidence="1 2">
    <name type="scientific">Smallanthus sonchifolius</name>
    <dbReference type="NCBI Taxonomy" id="185202"/>
    <lineage>
        <taxon>Eukaryota</taxon>
        <taxon>Viridiplantae</taxon>
        <taxon>Streptophyta</taxon>
        <taxon>Embryophyta</taxon>
        <taxon>Tracheophyta</taxon>
        <taxon>Spermatophyta</taxon>
        <taxon>Magnoliopsida</taxon>
        <taxon>eudicotyledons</taxon>
        <taxon>Gunneridae</taxon>
        <taxon>Pentapetalae</taxon>
        <taxon>asterids</taxon>
        <taxon>campanulids</taxon>
        <taxon>Asterales</taxon>
        <taxon>Asteraceae</taxon>
        <taxon>Asteroideae</taxon>
        <taxon>Heliantheae alliance</taxon>
        <taxon>Millerieae</taxon>
        <taxon>Smallanthus</taxon>
    </lineage>
</organism>
<sequence length="363" mass="39837">MIRLSSLSIYRIQQENGIPKLEDPLQVDPSANQRENEFASELKKKEIPIEITQIGRSLCFILLSSPFLPFIVSIIPFQSKSQMDRLLHIILALIFTSCLIPAVVQSTSFKIVNRCRHTVWPGILTGADRPLLNPTGFTLNPGKSRTLRVPVSWSGRLWGRTYCTTDSTGKLTCLTADCGSGKVQCEGRGAEPPATLAEFTLNGDQGLDFYDVSLVDGYNLPMLVIPRDGKSGGCSSTGCLVDLNSACPTALRVARAGRSRSVVACKSACEAFGDPRFCCSEGYNTPDTCPPTEFSAYFKHVCPRSYSYAYDDKTSTFTCVGADYLIIFCPLPYTSEKLLEARKETADLPLVNKTMMHIGRHSG</sequence>
<accession>A0ACB9IV89</accession>
<reference evidence="1 2" key="2">
    <citation type="journal article" date="2022" name="Mol. Ecol. Resour.">
        <title>The genomes of chicory, endive, great burdock and yacon provide insights into Asteraceae paleo-polyploidization history and plant inulin production.</title>
        <authorList>
            <person name="Fan W."/>
            <person name="Wang S."/>
            <person name="Wang H."/>
            <person name="Wang A."/>
            <person name="Jiang F."/>
            <person name="Liu H."/>
            <person name="Zhao H."/>
            <person name="Xu D."/>
            <person name="Zhang Y."/>
        </authorList>
    </citation>
    <scope>NUCLEOTIDE SEQUENCE [LARGE SCALE GENOMIC DNA]</scope>
    <source>
        <strain evidence="2">cv. Yunnan</strain>
        <tissue evidence="1">Leaves</tissue>
    </source>
</reference>
<evidence type="ECO:0000313" key="2">
    <source>
        <dbReference type="Proteomes" id="UP001056120"/>
    </source>
</evidence>
<reference evidence="2" key="1">
    <citation type="journal article" date="2022" name="Mol. Ecol. Resour.">
        <title>The genomes of chicory, endive, great burdock and yacon provide insights into Asteraceae palaeo-polyploidization history and plant inulin production.</title>
        <authorList>
            <person name="Fan W."/>
            <person name="Wang S."/>
            <person name="Wang H."/>
            <person name="Wang A."/>
            <person name="Jiang F."/>
            <person name="Liu H."/>
            <person name="Zhao H."/>
            <person name="Xu D."/>
            <person name="Zhang Y."/>
        </authorList>
    </citation>
    <scope>NUCLEOTIDE SEQUENCE [LARGE SCALE GENOMIC DNA]</scope>
    <source>
        <strain evidence="2">cv. Yunnan</strain>
    </source>
</reference>
<dbReference type="EMBL" id="CM042023">
    <property type="protein sequence ID" value="KAI3812154.1"/>
    <property type="molecule type" value="Genomic_DNA"/>
</dbReference>
<evidence type="ECO:0000313" key="1">
    <source>
        <dbReference type="EMBL" id="KAI3812154.1"/>
    </source>
</evidence>
<keyword evidence="2" id="KW-1185">Reference proteome</keyword>
<dbReference type="Proteomes" id="UP001056120">
    <property type="component" value="Linkage Group LG06"/>
</dbReference>
<proteinExistence type="predicted"/>
<comment type="caution">
    <text evidence="1">The sequence shown here is derived from an EMBL/GenBank/DDBJ whole genome shotgun (WGS) entry which is preliminary data.</text>
</comment>
<gene>
    <name evidence="1" type="ORF">L1987_16860</name>
</gene>
<name>A0ACB9IV89_9ASTR</name>
<protein>
    <submittedName>
        <fullName evidence="1">Uncharacterized protein</fullName>
    </submittedName>
</protein>